<accession>A0AAU9K018</accession>
<sequence>MKKQLPLETLEVCEAAMGLVKRALTRLTDTHAETIKWLFYPKIIEYSKQLSKVLCTFKGIASPLKVPYTDHRKLKY</sequence>
<evidence type="ECO:0000313" key="2">
    <source>
        <dbReference type="Proteomes" id="UP001162131"/>
    </source>
</evidence>
<comment type="caution">
    <text evidence="1">The sequence shown here is derived from an EMBL/GenBank/DDBJ whole genome shotgun (WGS) entry which is preliminary data.</text>
</comment>
<proteinExistence type="predicted"/>
<evidence type="ECO:0000313" key="1">
    <source>
        <dbReference type="EMBL" id="CAG9326491.1"/>
    </source>
</evidence>
<protein>
    <submittedName>
        <fullName evidence="1">Uncharacterized protein</fullName>
    </submittedName>
</protein>
<keyword evidence="2" id="KW-1185">Reference proteome</keyword>
<organism evidence="1 2">
    <name type="scientific">Blepharisma stoltei</name>
    <dbReference type="NCBI Taxonomy" id="1481888"/>
    <lineage>
        <taxon>Eukaryota</taxon>
        <taxon>Sar</taxon>
        <taxon>Alveolata</taxon>
        <taxon>Ciliophora</taxon>
        <taxon>Postciliodesmatophora</taxon>
        <taxon>Heterotrichea</taxon>
        <taxon>Heterotrichida</taxon>
        <taxon>Blepharismidae</taxon>
        <taxon>Blepharisma</taxon>
    </lineage>
</organism>
<dbReference type="AlphaFoldDB" id="A0AAU9K018"/>
<dbReference type="EMBL" id="CAJZBQ010000040">
    <property type="protein sequence ID" value="CAG9326491.1"/>
    <property type="molecule type" value="Genomic_DNA"/>
</dbReference>
<dbReference type="Proteomes" id="UP001162131">
    <property type="component" value="Unassembled WGS sequence"/>
</dbReference>
<name>A0AAU9K018_9CILI</name>
<reference evidence="1" key="1">
    <citation type="submission" date="2021-09" db="EMBL/GenBank/DDBJ databases">
        <authorList>
            <consortium name="AG Swart"/>
            <person name="Singh M."/>
            <person name="Singh A."/>
            <person name="Seah K."/>
            <person name="Emmerich C."/>
        </authorList>
    </citation>
    <scope>NUCLEOTIDE SEQUENCE</scope>
    <source>
        <strain evidence="1">ATCC30299</strain>
    </source>
</reference>
<gene>
    <name evidence="1" type="ORF">BSTOLATCC_MIC40917</name>
</gene>